<reference evidence="2" key="1">
    <citation type="journal article" date="2023" name="Mol. Phylogenet. Evol.">
        <title>Genome-scale phylogeny and comparative genomics of the fungal order Sordariales.</title>
        <authorList>
            <person name="Hensen N."/>
            <person name="Bonometti L."/>
            <person name="Westerberg I."/>
            <person name="Brannstrom I.O."/>
            <person name="Guillou S."/>
            <person name="Cros-Aarteil S."/>
            <person name="Calhoun S."/>
            <person name="Haridas S."/>
            <person name="Kuo A."/>
            <person name="Mondo S."/>
            <person name="Pangilinan J."/>
            <person name="Riley R."/>
            <person name="LaButti K."/>
            <person name="Andreopoulos B."/>
            <person name="Lipzen A."/>
            <person name="Chen C."/>
            <person name="Yan M."/>
            <person name="Daum C."/>
            <person name="Ng V."/>
            <person name="Clum A."/>
            <person name="Steindorff A."/>
            <person name="Ohm R.A."/>
            <person name="Martin F."/>
            <person name="Silar P."/>
            <person name="Natvig D.O."/>
            <person name="Lalanne C."/>
            <person name="Gautier V."/>
            <person name="Ament-Velasquez S.L."/>
            <person name="Kruys A."/>
            <person name="Hutchinson M.I."/>
            <person name="Powell A.J."/>
            <person name="Barry K."/>
            <person name="Miller A.N."/>
            <person name="Grigoriev I.V."/>
            <person name="Debuchy R."/>
            <person name="Gladieux P."/>
            <person name="Hiltunen Thoren M."/>
            <person name="Johannesson H."/>
        </authorList>
    </citation>
    <scope>NUCLEOTIDE SEQUENCE</scope>
    <source>
        <strain evidence="2">CBS 626.80</strain>
    </source>
</reference>
<reference evidence="2" key="2">
    <citation type="submission" date="2023-06" db="EMBL/GenBank/DDBJ databases">
        <authorList>
            <consortium name="Lawrence Berkeley National Laboratory"/>
            <person name="Mondo S.J."/>
            <person name="Hensen N."/>
            <person name="Bonometti L."/>
            <person name="Westerberg I."/>
            <person name="Brannstrom I.O."/>
            <person name="Guillou S."/>
            <person name="Cros-Aarteil S."/>
            <person name="Calhoun S."/>
            <person name="Haridas S."/>
            <person name="Kuo A."/>
            <person name="Pangilinan J."/>
            <person name="Riley R."/>
            <person name="Labutti K."/>
            <person name="Andreopoulos B."/>
            <person name="Lipzen A."/>
            <person name="Chen C."/>
            <person name="Yanf M."/>
            <person name="Daum C."/>
            <person name="Ng V."/>
            <person name="Clum A."/>
            <person name="Steindorff A."/>
            <person name="Ohm R."/>
            <person name="Martin F."/>
            <person name="Silar P."/>
            <person name="Natvig D."/>
            <person name="Lalanne C."/>
            <person name="Gautier V."/>
            <person name="Ament-Velasquez S.L."/>
            <person name="Kruys A."/>
            <person name="Hutchinson M.I."/>
            <person name="Powell A.J."/>
            <person name="Barry K."/>
            <person name="Miller A.N."/>
            <person name="Grigoriev I.V."/>
            <person name="Debuchy R."/>
            <person name="Gladieux P."/>
            <person name="Thoren M.H."/>
            <person name="Johannesson H."/>
        </authorList>
    </citation>
    <scope>NUCLEOTIDE SEQUENCE</scope>
    <source>
        <strain evidence="2">CBS 626.80</strain>
    </source>
</reference>
<evidence type="ECO:0000313" key="3">
    <source>
        <dbReference type="Proteomes" id="UP001303222"/>
    </source>
</evidence>
<evidence type="ECO:0000256" key="1">
    <source>
        <dbReference type="SAM" id="MobiDB-lite"/>
    </source>
</evidence>
<dbReference type="EMBL" id="MU859085">
    <property type="protein sequence ID" value="KAK3954794.1"/>
    <property type="molecule type" value="Genomic_DNA"/>
</dbReference>
<dbReference type="Proteomes" id="UP001303222">
    <property type="component" value="Unassembled WGS sequence"/>
</dbReference>
<sequence>MAEQNLTGPAGAVTGNESFKQPMMVEGGSVKIIDPLTFPMAPETCRLRKSSSTPAPCARSTGTRPRTSRPSFIQGSGRITTGGSSHYIENTGTEDLVYLEVVKDHVHLPDELLDRLPTEKP</sequence>
<keyword evidence="3" id="KW-1185">Reference proteome</keyword>
<dbReference type="AlphaFoldDB" id="A0AAN6P1H1"/>
<accession>A0AAN6P1H1</accession>
<dbReference type="InterPro" id="IPR011051">
    <property type="entry name" value="RmlC_Cupin_sf"/>
</dbReference>
<evidence type="ECO:0000313" key="2">
    <source>
        <dbReference type="EMBL" id="KAK3954794.1"/>
    </source>
</evidence>
<feature type="compositionally biased region" description="Polar residues" evidence="1">
    <location>
        <begin position="73"/>
        <end position="87"/>
    </location>
</feature>
<organism evidence="2 3">
    <name type="scientific">Pseudoneurospora amorphoporcata</name>
    <dbReference type="NCBI Taxonomy" id="241081"/>
    <lineage>
        <taxon>Eukaryota</taxon>
        <taxon>Fungi</taxon>
        <taxon>Dikarya</taxon>
        <taxon>Ascomycota</taxon>
        <taxon>Pezizomycotina</taxon>
        <taxon>Sordariomycetes</taxon>
        <taxon>Sordariomycetidae</taxon>
        <taxon>Sordariales</taxon>
        <taxon>Sordariaceae</taxon>
        <taxon>Pseudoneurospora</taxon>
    </lineage>
</organism>
<comment type="caution">
    <text evidence="2">The sequence shown here is derived from an EMBL/GenBank/DDBJ whole genome shotgun (WGS) entry which is preliminary data.</text>
</comment>
<gene>
    <name evidence="2" type="ORF">QBC32DRAFT_311740</name>
</gene>
<proteinExistence type="predicted"/>
<feature type="compositionally biased region" description="Low complexity" evidence="1">
    <location>
        <begin position="59"/>
        <end position="71"/>
    </location>
</feature>
<name>A0AAN6P1H1_9PEZI</name>
<dbReference type="SUPFAM" id="SSF51182">
    <property type="entry name" value="RmlC-like cupins"/>
    <property type="match status" value="1"/>
</dbReference>
<protein>
    <submittedName>
        <fullName evidence="2">Uncharacterized protein</fullName>
    </submittedName>
</protein>
<feature type="region of interest" description="Disordered" evidence="1">
    <location>
        <begin position="46"/>
        <end position="87"/>
    </location>
</feature>